<accession>A0A937AJY9</accession>
<name>A0A937AJY9_9BACT</name>
<reference evidence="3" key="1">
    <citation type="submission" date="2021-01" db="EMBL/GenBank/DDBJ databases">
        <title>Marivirga sp. nov., isolated from intertidal surface sediments.</title>
        <authorList>
            <person name="Zhang M."/>
        </authorList>
    </citation>
    <scope>NUCLEOTIDE SEQUENCE</scope>
    <source>
        <strain evidence="3">SM1354</strain>
    </source>
</reference>
<dbReference type="RefSeq" id="WP_201917350.1">
    <property type="nucleotide sequence ID" value="NZ_JAERQG010000001.1"/>
</dbReference>
<dbReference type="Proteomes" id="UP000642920">
    <property type="component" value="Unassembled WGS sequence"/>
</dbReference>
<organism evidence="3 4">
    <name type="scientific">Marivirga atlantica</name>
    <dbReference type="NCBI Taxonomy" id="1548457"/>
    <lineage>
        <taxon>Bacteria</taxon>
        <taxon>Pseudomonadati</taxon>
        <taxon>Bacteroidota</taxon>
        <taxon>Cytophagia</taxon>
        <taxon>Cytophagales</taxon>
        <taxon>Marivirgaceae</taxon>
        <taxon>Marivirga</taxon>
    </lineage>
</organism>
<feature type="compositionally biased region" description="Basic residues" evidence="2">
    <location>
        <begin position="380"/>
        <end position="390"/>
    </location>
</feature>
<feature type="compositionally biased region" description="Basic and acidic residues" evidence="2">
    <location>
        <begin position="368"/>
        <end position="379"/>
    </location>
</feature>
<proteinExistence type="predicted"/>
<dbReference type="EMBL" id="JAERQG010000001">
    <property type="protein sequence ID" value="MBL0764097.1"/>
    <property type="molecule type" value="Genomic_DNA"/>
</dbReference>
<gene>
    <name evidence="3" type="ORF">JKP34_02460</name>
</gene>
<evidence type="ECO:0000256" key="1">
    <source>
        <dbReference type="PROSITE-ProRule" id="PRU00339"/>
    </source>
</evidence>
<dbReference type="PROSITE" id="PS50005">
    <property type="entry name" value="TPR"/>
    <property type="match status" value="1"/>
</dbReference>
<dbReference type="SUPFAM" id="SSF48452">
    <property type="entry name" value="TPR-like"/>
    <property type="match status" value="1"/>
</dbReference>
<dbReference type="Pfam" id="PF13424">
    <property type="entry name" value="TPR_12"/>
    <property type="match status" value="1"/>
</dbReference>
<dbReference type="InterPro" id="IPR019734">
    <property type="entry name" value="TPR_rpt"/>
</dbReference>
<evidence type="ECO:0000256" key="2">
    <source>
        <dbReference type="SAM" id="MobiDB-lite"/>
    </source>
</evidence>
<protein>
    <submittedName>
        <fullName evidence="3">Tetratricopeptide repeat protein</fullName>
    </submittedName>
</protein>
<evidence type="ECO:0000313" key="3">
    <source>
        <dbReference type="EMBL" id="MBL0764097.1"/>
    </source>
</evidence>
<dbReference type="SMART" id="SM00028">
    <property type="entry name" value="TPR"/>
    <property type="match status" value="2"/>
</dbReference>
<dbReference type="Gene3D" id="1.25.40.10">
    <property type="entry name" value="Tetratricopeptide repeat domain"/>
    <property type="match status" value="1"/>
</dbReference>
<keyword evidence="4" id="KW-1185">Reference proteome</keyword>
<dbReference type="InterPro" id="IPR011990">
    <property type="entry name" value="TPR-like_helical_dom_sf"/>
</dbReference>
<feature type="region of interest" description="Disordered" evidence="2">
    <location>
        <begin position="368"/>
        <end position="390"/>
    </location>
</feature>
<sequence length="390" mass="45769">MINRILILVFILIVKLNTLSAQYLMEQDSNILINNMYIQMEVTATVNAIYNAEHEKAEKDFRWIRYRFPNHPLPYFLYGLNEWWKILPEPQNREYDDRFIAYMDSAIYYAEKIFEEDESNIEAAFFLAAGHAFKGRLYAETGSWTKGAFQAKSALNYLELSKGKKDLSPEFLFGDGLYNYYAEWIPENYPILKPVMRLFDDGDKELGLKQLTTVSRTAFYTRTEAQYFLMRILSIEEDKIYEGLQVSEYLHETFPQNAYFHRFYARLLYSTGKITDAERECLDIMQAIDSAQTGYGPTSGRYAGFFLGQIYERQGKTDEAEHYYKRAVSFSEQAEEEEAGYYLYSLLHLGMIAEKNGNEDQAKDYYKKVKKNADRDQSVRKKAKEKLKDL</sequence>
<feature type="repeat" description="TPR" evidence="1">
    <location>
        <begin position="301"/>
        <end position="334"/>
    </location>
</feature>
<comment type="caution">
    <text evidence="3">The sequence shown here is derived from an EMBL/GenBank/DDBJ whole genome shotgun (WGS) entry which is preliminary data.</text>
</comment>
<dbReference type="AlphaFoldDB" id="A0A937AJY9"/>
<keyword evidence="1" id="KW-0802">TPR repeat</keyword>
<evidence type="ECO:0000313" key="4">
    <source>
        <dbReference type="Proteomes" id="UP000642920"/>
    </source>
</evidence>